<dbReference type="AlphaFoldDB" id="A0ABD1N1I9"/>
<feature type="domain" description="EF-hand" evidence="3">
    <location>
        <begin position="36"/>
        <end position="70"/>
    </location>
</feature>
<evidence type="ECO:0000313" key="4">
    <source>
        <dbReference type="EMBL" id="KAL2341952.1"/>
    </source>
</evidence>
<protein>
    <recommendedName>
        <fullName evidence="3">EF-hand domain-containing protein</fullName>
    </recommendedName>
</protein>
<dbReference type="PANTHER" id="PTHR10891">
    <property type="entry name" value="EF-HAND CALCIUM-BINDING DOMAIN CONTAINING PROTEIN"/>
    <property type="match status" value="1"/>
</dbReference>
<sequence>MATELKEVFKKFNVNGNGKISTSELGSIMGSLGQATSEQKLENIIRKMDDGDGCISLPEFKDGGTTIKMTKDGGNLIRMTKGW</sequence>
<keyword evidence="1" id="KW-0479">Metal-binding</keyword>
<evidence type="ECO:0000256" key="2">
    <source>
        <dbReference type="ARBA" id="ARBA00022737"/>
    </source>
</evidence>
<dbReference type="InterPro" id="IPR011992">
    <property type="entry name" value="EF-hand-dom_pair"/>
</dbReference>
<dbReference type="FunFam" id="1.10.238.10:FF:000178">
    <property type="entry name" value="Calmodulin-2 A"/>
    <property type="match status" value="1"/>
</dbReference>
<dbReference type="CDD" id="cd00051">
    <property type="entry name" value="EFh"/>
    <property type="match status" value="1"/>
</dbReference>
<dbReference type="GO" id="GO:0043226">
    <property type="term" value="C:organelle"/>
    <property type="evidence" value="ECO:0007669"/>
    <property type="project" value="UniProtKB-ARBA"/>
</dbReference>
<dbReference type="SUPFAM" id="SSF47473">
    <property type="entry name" value="EF-hand"/>
    <property type="match status" value="1"/>
</dbReference>
<dbReference type="GO" id="GO:0046872">
    <property type="term" value="F:metal ion binding"/>
    <property type="evidence" value="ECO:0007669"/>
    <property type="project" value="UniProtKB-KW"/>
</dbReference>
<dbReference type="Pfam" id="PF13499">
    <property type="entry name" value="EF-hand_7"/>
    <property type="match status" value="1"/>
</dbReference>
<dbReference type="InterPro" id="IPR002048">
    <property type="entry name" value="EF_hand_dom"/>
</dbReference>
<reference evidence="4 5" key="1">
    <citation type="submission" date="2024-08" db="EMBL/GenBank/DDBJ databases">
        <title>Insights into the chromosomal genome structure of Flemingia macrophylla.</title>
        <authorList>
            <person name="Ding Y."/>
            <person name="Zhao Y."/>
            <person name="Bi W."/>
            <person name="Wu M."/>
            <person name="Zhao G."/>
            <person name="Gong Y."/>
            <person name="Li W."/>
            <person name="Zhang P."/>
        </authorList>
    </citation>
    <scope>NUCLEOTIDE SEQUENCE [LARGE SCALE GENOMIC DNA]</scope>
    <source>
        <strain evidence="4">DYQJB</strain>
        <tissue evidence="4">Leaf</tissue>
    </source>
</reference>
<organism evidence="4 5">
    <name type="scientific">Flemingia macrophylla</name>
    <dbReference type="NCBI Taxonomy" id="520843"/>
    <lineage>
        <taxon>Eukaryota</taxon>
        <taxon>Viridiplantae</taxon>
        <taxon>Streptophyta</taxon>
        <taxon>Embryophyta</taxon>
        <taxon>Tracheophyta</taxon>
        <taxon>Spermatophyta</taxon>
        <taxon>Magnoliopsida</taxon>
        <taxon>eudicotyledons</taxon>
        <taxon>Gunneridae</taxon>
        <taxon>Pentapetalae</taxon>
        <taxon>rosids</taxon>
        <taxon>fabids</taxon>
        <taxon>Fabales</taxon>
        <taxon>Fabaceae</taxon>
        <taxon>Papilionoideae</taxon>
        <taxon>50 kb inversion clade</taxon>
        <taxon>NPAAA clade</taxon>
        <taxon>indigoferoid/millettioid clade</taxon>
        <taxon>Phaseoleae</taxon>
        <taxon>Flemingia</taxon>
    </lineage>
</organism>
<keyword evidence="5" id="KW-1185">Reference proteome</keyword>
<evidence type="ECO:0000313" key="5">
    <source>
        <dbReference type="Proteomes" id="UP001603857"/>
    </source>
</evidence>
<dbReference type="InterPro" id="IPR039647">
    <property type="entry name" value="EF_hand_pair_protein_CML-like"/>
</dbReference>
<dbReference type="SMART" id="SM00054">
    <property type="entry name" value="EFh"/>
    <property type="match status" value="2"/>
</dbReference>
<name>A0ABD1N1I9_9FABA</name>
<dbReference type="Gene3D" id="1.10.238.10">
    <property type="entry name" value="EF-hand"/>
    <property type="match status" value="1"/>
</dbReference>
<evidence type="ECO:0000256" key="1">
    <source>
        <dbReference type="ARBA" id="ARBA00022723"/>
    </source>
</evidence>
<accession>A0ABD1N1I9</accession>
<proteinExistence type="predicted"/>
<comment type="caution">
    <text evidence="4">The sequence shown here is derived from an EMBL/GenBank/DDBJ whole genome shotgun (WGS) entry which is preliminary data.</text>
</comment>
<gene>
    <name evidence="4" type="ORF">Fmac_009892</name>
</gene>
<feature type="domain" description="EF-hand" evidence="3">
    <location>
        <begin position="1"/>
        <end position="35"/>
    </location>
</feature>
<evidence type="ECO:0000259" key="3">
    <source>
        <dbReference type="PROSITE" id="PS50222"/>
    </source>
</evidence>
<dbReference type="PROSITE" id="PS50222">
    <property type="entry name" value="EF_HAND_2"/>
    <property type="match status" value="2"/>
</dbReference>
<dbReference type="EMBL" id="JBGMDY010000003">
    <property type="protein sequence ID" value="KAL2341952.1"/>
    <property type="molecule type" value="Genomic_DNA"/>
</dbReference>
<keyword evidence="2" id="KW-0677">Repeat</keyword>
<dbReference type="Proteomes" id="UP001603857">
    <property type="component" value="Unassembled WGS sequence"/>
</dbReference>